<accession>A0A319DLI2</accession>
<dbReference type="EMBL" id="KZ825812">
    <property type="protein sequence ID" value="PYH98391.1"/>
    <property type="molecule type" value="Genomic_DNA"/>
</dbReference>
<gene>
    <name evidence="1" type="ORF">BO71DRAFT_395343</name>
</gene>
<proteinExistence type="predicted"/>
<organism evidence="1 2">
    <name type="scientific">Aspergillus ellipticus CBS 707.79</name>
    <dbReference type="NCBI Taxonomy" id="1448320"/>
    <lineage>
        <taxon>Eukaryota</taxon>
        <taxon>Fungi</taxon>
        <taxon>Dikarya</taxon>
        <taxon>Ascomycota</taxon>
        <taxon>Pezizomycotina</taxon>
        <taxon>Eurotiomycetes</taxon>
        <taxon>Eurotiomycetidae</taxon>
        <taxon>Eurotiales</taxon>
        <taxon>Aspergillaceae</taxon>
        <taxon>Aspergillus</taxon>
        <taxon>Aspergillus subgen. Circumdati</taxon>
    </lineage>
</organism>
<name>A0A319DLI2_9EURO</name>
<keyword evidence="2" id="KW-1185">Reference proteome</keyword>
<dbReference type="AlphaFoldDB" id="A0A319DLI2"/>
<sequence length="75" mass="8415">MPTLTCAAGIAMQGWLATFLLPVFGCALIRQARRCSGYLLSTHWPIMPFNLAPRSRLLSSRPYQTVGWMTPRSFV</sequence>
<evidence type="ECO:0000313" key="1">
    <source>
        <dbReference type="EMBL" id="PYH98391.1"/>
    </source>
</evidence>
<dbReference type="Proteomes" id="UP000247810">
    <property type="component" value="Unassembled WGS sequence"/>
</dbReference>
<protein>
    <submittedName>
        <fullName evidence="1">Uncharacterized protein</fullName>
    </submittedName>
</protein>
<reference evidence="1 2" key="1">
    <citation type="submission" date="2018-02" db="EMBL/GenBank/DDBJ databases">
        <title>The genomes of Aspergillus section Nigri reveals drivers in fungal speciation.</title>
        <authorList>
            <consortium name="DOE Joint Genome Institute"/>
            <person name="Vesth T.C."/>
            <person name="Nybo J."/>
            <person name="Theobald S."/>
            <person name="Brandl J."/>
            <person name="Frisvad J.C."/>
            <person name="Nielsen K.F."/>
            <person name="Lyhne E.K."/>
            <person name="Kogle M.E."/>
            <person name="Kuo A."/>
            <person name="Riley R."/>
            <person name="Clum A."/>
            <person name="Nolan M."/>
            <person name="Lipzen A."/>
            <person name="Salamov A."/>
            <person name="Henrissat B."/>
            <person name="Wiebenga A."/>
            <person name="De vries R.P."/>
            <person name="Grigoriev I.V."/>
            <person name="Mortensen U.H."/>
            <person name="Andersen M.R."/>
            <person name="Baker S.E."/>
        </authorList>
    </citation>
    <scope>NUCLEOTIDE SEQUENCE [LARGE SCALE GENOMIC DNA]</scope>
    <source>
        <strain evidence="1 2">CBS 707.79</strain>
    </source>
</reference>
<evidence type="ECO:0000313" key="2">
    <source>
        <dbReference type="Proteomes" id="UP000247810"/>
    </source>
</evidence>
<dbReference type="VEuPathDB" id="FungiDB:BO71DRAFT_395343"/>